<reference evidence="6 7" key="1">
    <citation type="submission" date="2024-09" db="EMBL/GenBank/DDBJ databases">
        <authorList>
            <person name="Sun Q."/>
            <person name="Mori K."/>
        </authorList>
    </citation>
    <scope>NUCLEOTIDE SEQUENCE [LARGE SCALE GENOMIC DNA]</scope>
    <source>
        <strain evidence="6 7">TISTR 2452</strain>
    </source>
</reference>
<dbReference type="InterPro" id="IPR003778">
    <property type="entry name" value="CT_A_B"/>
</dbReference>
<keyword evidence="1" id="KW-0547">Nucleotide-binding</keyword>
<proteinExistence type="predicted"/>
<evidence type="ECO:0000256" key="1">
    <source>
        <dbReference type="ARBA" id="ARBA00022741"/>
    </source>
</evidence>
<dbReference type="RefSeq" id="WP_377502998.1">
    <property type="nucleotide sequence ID" value="NZ_JBHMDO010000055.1"/>
</dbReference>
<dbReference type="SUPFAM" id="SSF50891">
    <property type="entry name" value="Cyclophilin-like"/>
    <property type="match status" value="1"/>
</dbReference>
<protein>
    <submittedName>
        <fullName evidence="6">Biotin-dependent carboxyltransferase family protein</fullName>
    </submittedName>
</protein>
<dbReference type="SMART" id="SM00797">
    <property type="entry name" value="AHS2"/>
    <property type="match status" value="1"/>
</dbReference>
<dbReference type="PANTHER" id="PTHR43309:SF5">
    <property type="entry name" value="5-OXOPROLINASE SUBUNIT C"/>
    <property type="match status" value="1"/>
</dbReference>
<dbReference type="PANTHER" id="PTHR43309">
    <property type="entry name" value="5-OXOPROLINASE SUBUNIT C"/>
    <property type="match status" value="1"/>
</dbReference>
<feature type="domain" description="Carboxyltransferase" evidence="5">
    <location>
        <begin position="24"/>
        <end position="367"/>
    </location>
</feature>
<accession>A0ABV5L3Q0</accession>
<feature type="region of interest" description="Disordered" evidence="4">
    <location>
        <begin position="208"/>
        <end position="233"/>
    </location>
</feature>
<dbReference type="InterPro" id="IPR029000">
    <property type="entry name" value="Cyclophilin-like_dom_sf"/>
</dbReference>
<name>A0ABV5L3Q0_9BACL</name>
<evidence type="ECO:0000259" key="5">
    <source>
        <dbReference type="SMART" id="SM00797"/>
    </source>
</evidence>
<evidence type="ECO:0000313" key="7">
    <source>
        <dbReference type="Proteomes" id="UP001589747"/>
    </source>
</evidence>
<dbReference type="Proteomes" id="UP001589747">
    <property type="component" value="Unassembled WGS sequence"/>
</dbReference>
<dbReference type="InterPro" id="IPR052708">
    <property type="entry name" value="PxpC"/>
</dbReference>
<evidence type="ECO:0000256" key="2">
    <source>
        <dbReference type="ARBA" id="ARBA00022801"/>
    </source>
</evidence>
<dbReference type="Gene3D" id="2.40.100.10">
    <property type="entry name" value="Cyclophilin-like"/>
    <property type="match status" value="1"/>
</dbReference>
<comment type="caution">
    <text evidence="6">The sequence shown here is derived from an EMBL/GenBank/DDBJ whole genome shotgun (WGS) entry which is preliminary data.</text>
</comment>
<sequence length="380" mass="40388">MSVQVIRPGLMTTVQDLGRPGLQRFGMTPGGAMDTLAMRIANMLTGNNEWEAVLEATMIGPQLVFERDALIAITGGDLSPAIDGEPAPMNRPLCVSAGSMLAFGQPRRGCRAYVAIAGGLGVPVVMGSRSTYIRAGLGGYEGRALQAGDRLTLRTSEGLGFRMALHDRQALATGRSFVASPWSAAELHPWERFISAAGDAQAERTRGLAIPDTGSPSGERSGGEQHLAAGSASDARRPVTAIVRVLPGTHEALFDEESVRAFFGEAFAVAPQSDRMGYRLSGARLSLRRSVELLSEAVAFGTVQVPPDGNPIVLMADRQTTGGYPRIAQVASVDLPLLAQLKPGDWVVFEAATAGEAERLLLARERDLAQLRTGIRLKFK</sequence>
<evidence type="ECO:0000313" key="6">
    <source>
        <dbReference type="EMBL" id="MFB9331038.1"/>
    </source>
</evidence>
<keyword evidence="2" id="KW-0378">Hydrolase</keyword>
<gene>
    <name evidence="6" type="ORF">ACFFSY_34325</name>
</gene>
<evidence type="ECO:0000256" key="4">
    <source>
        <dbReference type="SAM" id="MobiDB-lite"/>
    </source>
</evidence>
<dbReference type="EMBL" id="JBHMDO010000055">
    <property type="protein sequence ID" value="MFB9331038.1"/>
    <property type="molecule type" value="Genomic_DNA"/>
</dbReference>
<dbReference type="Pfam" id="PF02626">
    <property type="entry name" value="CT_A_B"/>
    <property type="match status" value="2"/>
</dbReference>
<evidence type="ECO:0000256" key="3">
    <source>
        <dbReference type="ARBA" id="ARBA00022840"/>
    </source>
</evidence>
<keyword evidence="7" id="KW-1185">Reference proteome</keyword>
<organism evidence="6 7">
    <name type="scientific">Paenibacillus aurantiacus</name>
    <dbReference type="NCBI Taxonomy" id="1936118"/>
    <lineage>
        <taxon>Bacteria</taxon>
        <taxon>Bacillati</taxon>
        <taxon>Bacillota</taxon>
        <taxon>Bacilli</taxon>
        <taxon>Bacillales</taxon>
        <taxon>Paenibacillaceae</taxon>
        <taxon>Paenibacillus</taxon>
    </lineage>
</organism>
<keyword evidence="3" id="KW-0067">ATP-binding</keyword>